<dbReference type="InterPro" id="IPR036071">
    <property type="entry name" value="AMMECR1_dom_sf"/>
</dbReference>
<evidence type="ECO:0000259" key="1">
    <source>
        <dbReference type="PROSITE" id="PS51112"/>
    </source>
</evidence>
<dbReference type="InterPro" id="IPR027485">
    <property type="entry name" value="AMMECR1_N"/>
</dbReference>
<dbReference type="PANTHER" id="PTHR13016:SF0">
    <property type="entry name" value="AMME SYNDROME CANDIDATE GENE 1 PROTEIN"/>
    <property type="match status" value="1"/>
</dbReference>
<dbReference type="PANTHER" id="PTHR13016">
    <property type="entry name" value="AMMECR1 HOMOLOG"/>
    <property type="match status" value="1"/>
</dbReference>
<dbReference type="NCBIfam" id="TIGR04335">
    <property type="entry name" value="AmmeMemoSam_A"/>
    <property type="match status" value="1"/>
</dbReference>
<accession>A0ABT4I5K0</accession>
<evidence type="ECO:0000313" key="2">
    <source>
        <dbReference type="EMBL" id="MCZ0857018.1"/>
    </source>
</evidence>
<comment type="caution">
    <text evidence="2">The sequence shown here is derived from an EMBL/GenBank/DDBJ whole genome shotgun (WGS) entry which is preliminary data.</text>
</comment>
<dbReference type="Pfam" id="PF01871">
    <property type="entry name" value="AMMECR1"/>
    <property type="match status" value="1"/>
</dbReference>
<feature type="domain" description="AMMECR1" evidence="1">
    <location>
        <begin position="1"/>
        <end position="198"/>
    </location>
</feature>
<dbReference type="Gene3D" id="3.30.1490.150">
    <property type="entry name" value="Hypothetical protein ph0010, domain 2"/>
    <property type="match status" value="1"/>
</dbReference>
<dbReference type="InterPro" id="IPR002733">
    <property type="entry name" value="AMMECR1_domain"/>
</dbReference>
<dbReference type="PROSITE" id="PS51112">
    <property type="entry name" value="AMMECR1"/>
    <property type="match status" value="1"/>
</dbReference>
<sequence>MTLELPTDAGLILLPLARSAIAHRLGLDHPAVVERAAWLEEPGASFVTLTSGRLPGGPLRGCIGTLQAHRPLRDDVEANAVAAATRDPRFPPLSRAELEDAIVEVSVLSAPTALPVADEAELLARLRPGVDGVILSDAGHRATFLPQVWEQLPDPADFLAHLRRKAGLPAGHWERDLTIETYTVTAWQETEAGIPSGEARGDPS</sequence>
<dbReference type="InterPro" id="IPR027623">
    <property type="entry name" value="AmmeMemoSam_A"/>
</dbReference>
<dbReference type="InterPro" id="IPR023473">
    <property type="entry name" value="AMMECR1"/>
</dbReference>
<dbReference type="Proteomes" id="UP001072034">
    <property type="component" value="Unassembled WGS sequence"/>
</dbReference>
<reference evidence="2" key="1">
    <citation type="submission" date="2022-10" db="EMBL/GenBank/DDBJ databases">
        <title>Genome sequence of Actinomyces israelii ATCC 10048.</title>
        <authorList>
            <person name="Watt R.M."/>
            <person name="Tong W.M."/>
        </authorList>
    </citation>
    <scope>NUCLEOTIDE SEQUENCE</scope>
    <source>
        <strain evidence="2">ATCC 10048</strain>
    </source>
</reference>
<gene>
    <name evidence="2" type="primary">amrA</name>
    <name evidence="2" type="ORF">OHJ16_03010</name>
</gene>
<keyword evidence="3" id="KW-1185">Reference proteome</keyword>
<dbReference type="EMBL" id="JAPTMY010000004">
    <property type="protein sequence ID" value="MCZ0857018.1"/>
    <property type="molecule type" value="Genomic_DNA"/>
</dbReference>
<dbReference type="Gene3D" id="3.30.700.20">
    <property type="entry name" value="Hypothetical protein ph0010, domain 1"/>
    <property type="match status" value="1"/>
</dbReference>
<dbReference type="NCBIfam" id="TIGR00296">
    <property type="entry name" value="TIGR00296 family protein"/>
    <property type="match status" value="1"/>
</dbReference>
<dbReference type="SUPFAM" id="SSF143447">
    <property type="entry name" value="AMMECR1-like"/>
    <property type="match status" value="1"/>
</dbReference>
<protein>
    <submittedName>
        <fullName evidence="2">AmmeMemoRadiSam system protein A</fullName>
    </submittedName>
</protein>
<evidence type="ECO:0000313" key="3">
    <source>
        <dbReference type="Proteomes" id="UP001072034"/>
    </source>
</evidence>
<proteinExistence type="predicted"/>
<dbReference type="RefSeq" id="WP_043562804.1">
    <property type="nucleotide sequence ID" value="NZ_CP124548.1"/>
</dbReference>
<organism evidence="2 3">
    <name type="scientific">Actinomyces israelii</name>
    <dbReference type="NCBI Taxonomy" id="1659"/>
    <lineage>
        <taxon>Bacteria</taxon>
        <taxon>Bacillati</taxon>
        <taxon>Actinomycetota</taxon>
        <taxon>Actinomycetes</taxon>
        <taxon>Actinomycetales</taxon>
        <taxon>Actinomycetaceae</taxon>
        <taxon>Actinomyces</taxon>
    </lineage>
</organism>
<name>A0ABT4I5K0_9ACTO</name>